<dbReference type="PANTHER" id="PTHR33184:SF50">
    <property type="entry name" value="PUTATIVE-RELATED"/>
    <property type="match status" value="1"/>
</dbReference>
<evidence type="ECO:0000313" key="1">
    <source>
        <dbReference type="EnsemblPlants" id="EMT07713"/>
    </source>
</evidence>
<dbReference type="GO" id="GO:0001709">
    <property type="term" value="P:cell fate determination"/>
    <property type="evidence" value="ECO:0007669"/>
    <property type="project" value="TreeGrafter"/>
</dbReference>
<reference evidence="1" key="1">
    <citation type="submission" date="2015-06" db="UniProtKB">
        <authorList>
            <consortium name="EnsemblPlants"/>
        </authorList>
    </citation>
    <scope>IDENTIFICATION</scope>
</reference>
<accession>M8BXP2</accession>
<dbReference type="Pfam" id="PF24068">
    <property type="entry name" value="TPD1_C"/>
    <property type="match status" value="1"/>
</dbReference>
<organism evidence="1">
    <name type="scientific">Aegilops tauschii</name>
    <name type="common">Tausch's goatgrass</name>
    <name type="synonym">Aegilops squarrosa</name>
    <dbReference type="NCBI Taxonomy" id="37682"/>
    <lineage>
        <taxon>Eukaryota</taxon>
        <taxon>Viridiplantae</taxon>
        <taxon>Streptophyta</taxon>
        <taxon>Embryophyta</taxon>
        <taxon>Tracheophyta</taxon>
        <taxon>Spermatophyta</taxon>
        <taxon>Magnoliopsida</taxon>
        <taxon>Liliopsida</taxon>
        <taxon>Poales</taxon>
        <taxon>Poaceae</taxon>
        <taxon>BOP clade</taxon>
        <taxon>Pooideae</taxon>
        <taxon>Triticodae</taxon>
        <taxon>Triticeae</taxon>
        <taxon>Triticinae</taxon>
        <taxon>Aegilops</taxon>
    </lineage>
</organism>
<name>M8BXP2_AEGTA</name>
<protein>
    <submittedName>
        <fullName evidence="1">Uncharacterized protein</fullName>
    </submittedName>
</protein>
<sequence length="152" mass="16615">MVISFSCDCDRPMHEDGMKEKERKNENLIRLLSINGWATHNPALYPISLSPDRSAWEDRRVPAVPGEEQFTCAQIDVKLACKGFNSSITVDPTGVITPEDEDNALCTLNGGQSVHHGETATFNYVWSTKISFEPVSSTIECSEASAPAPSAV</sequence>
<dbReference type="EnsemblPlants" id="EMT07713">
    <property type="protein sequence ID" value="EMT07713"/>
    <property type="gene ID" value="F775_23422"/>
</dbReference>
<dbReference type="PANTHER" id="PTHR33184">
    <property type="entry name" value="PROTEIN TAPETUM DETERMINANT 1-LIKE-RELATED"/>
    <property type="match status" value="1"/>
</dbReference>
<proteinExistence type="predicted"/>
<dbReference type="AlphaFoldDB" id="M8BXP2"/>
<dbReference type="InterPro" id="IPR040361">
    <property type="entry name" value="TPD1"/>
</dbReference>